<dbReference type="InterPro" id="IPR021145">
    <property type="entry name" value="Portal_protein_SPP1_Gp6-like"/>
</dbReference>
<organism evidence="2 3">
    <name type="scientific">Lacticaseibacillus paracasei N1115</name>
    <dbReference type="NCBI Taxonomy" id="1446494"/>
    <lineage>
        <taxon>Bacteria</taxon>
        <taxon>Bacillati</taxon>
        <taxon>Bacillota</taxon>
        <taxon>Bacilli</taxon>
        <taxon>Lactobacillales</taxon>
        <taxon>Lactobacillaceae</taxon>
        <taxon>Lacticaseibacillus</taxon>
    </lineage>
</organism>
<evidence type="ECO:0000313" key="2">
    <source>
        <dbReference type="EMBL" id="AHJ33677.1"/>
    </source>
</evidence>
<evidence type="ECO:0000256" key="1">
    <source>
        <dbReference type="SAM" id="MobiDB-lite"/>
    </source>
</evidence>
<gene>
    <name evidence="2" type="ORF">AF91_11055</name>
</gene>
<dbReference type="EMBL" id="CP007122">
    <property type="protein sequence ID" value="AHJ33677.1"/>
    <property type="molecule type" value="Genomic_DNA"/>
</dbReference>
<dbReference type="NCBIfam" id="TIGR01542">
    <property type="entry name" value="A118_put_portal"/>
    <property type="match status" value="1"/>
</dbReference>
<dbReference type="PIRSF" id="PIRSF011911">
    <property type="entry name" value="A118_put_portal"/>
    <property type="match status" value="1"/>
</dbReference>
<sequence>MNLINTIKNLFRKGGAALGVVQSLGQITDHPKISVDPKEYDRIALDKRYFEGKFRKIEFRNTYGDLKKRPYVTLNMMQVICRRLASLLYNEQSKITIETRPEKTDESGNTVDYKVPDEADTFIHEVLEDNDFNKNFERYLESCLALGGIAIRPYVDYSTKKIKLAWVQAPSFYPLRSNTNDVSNAAIATRTVRTEGKQTVYYTLLEFHEWSENQYTITNELYRSETSDTVGIKADLSVLYPDLPPLVNLDTSVFTRPLFVYLKPAGFNNRNITSPLGIGVCDNALNTLKQLNDAYDQFNWEVKMGQRRVAVADSMTEITFGREGQKEPKQVFDPDQNVFLSVQGGGMDDKTVQDLTTPIRSQDYVASLNHFLKTLEMQVGLSSGTFSFDTAGNIQNKTATEVVSENSMTYQTRNSHLTMVERAVQELCVSICELASGTVINGSALYSGPIPTIDQVTVDFDDGVFTDKSASLDYWIKANAAGLVPKRVAIARALDVPDDVAEQYAAEVSQESPEPVAPQDSQSGLFDGDGDS</sequence>
<feature type="region of interest" description="Disordered" evidence="1">
    <location>
        <begin position="504"/>
        <end position="532"/>
    </location>
</feature>
<dbReference type="RefSeq" id="WP_025376252.1">
    <property type="nucleotide sequence ID" value="NZ_CP007122.1"/>
</dbReference>
<accession>A0A806LK44</accession>
<reference evidence="2 3" key="1">
    <citation type="journal article" date="2014" name="Genome Announc.">
        <title>Whole Genome Sequence of the Probiotic Strain Lactobacillus paracasei N1115, Isolated from Traditional Chinese Fermented Milk.</title>
        <authorList>
            <person name="Wang S."/>
            <person name="Zhu H."/>
            <person name="He F."/>
            <person name="Luo Y."/>
            <person name="Kang Z."/>
            <person name="Lu C."/>
            <person name="Feng L."/>
            <person name="Lu X."/>
            <person name="Xue Y."/>
            <person name="Wang H."/>
        </authorList>
    </citation>
    <scope>NUCLEOTIDE SEQUENCE [LARGE SCALE GENOMIC DNA]</scope>
    <source>
        <strain evidence="2 3">N1115</strain>
    </source>
</reference>
<dbReference type="KEGG" id="lpq:AF91_11055"/>
<dbReference type="InterPro" id="IPR006432">
    <property type="entry name" value="Phage_portal_A118-type"/>
</dbReference>
<proteinExistence type="predicted"/>
<dbReference type="Proteomes" id="UP000019441">
    <property type="component" value="Chromosome"/>
</dbReference>
<dbReference type="Pfam" id="PF05133">
    <property type="entry name" value="SPP1_portal"/>
    <property type="match status" value="1"/>
</dbReference>
<protein>
    <submittedName>
        <fullName evidence="2">Capsid protein</fullName>
    </submittedName>
</protein>
<name>A0A806LK44_LACPA</name>
<dbReference type="AlphaFoldDB" id="A0A806LK44"/>
<evidence type="ECO:0000313" key="3">
    <source>
        <dbReference type="Proteomes" id="UP000019441"/>
    </source>
</evidence>